<evidence type="ECO:0000256" key="1">
    <source>
        <dbReference type="ARBA" id="ARBA00023002"/>
    </source>
</evidence>
<dbReference type="Proteomes" id="UP001596097">
    <property type="component" value="Unassembled WGS sequence"/>
</dbReference>
<dbReference type="InterPro" id="IPR015590">
    <property type="entry name" value="Aldehyde_DH_dom"/>
</dbReference>
<proteinExistence type="predicted"/>
<organism evidence="3 4">
    <name type="scientific">Mumia xiangluensis</name>
    <dbReference type="NCBI Taxonomy" id="1678900"/>
    <lineage>
        <taxon>Bacteria</taxon>
        <taxon>Bacillati</taxon>
        <taxon>Actinomycetota</taxon>
        <taxon>Actinomycetes</taxon>
        <taxon>Propionibacteriales</taxon>
        <taxon>Nocardioidaceae</taxon>
        <taxon>Mumia</taxon>
    </lineage>
</organism>
<keyword evidence="1" id="KW-0560">Oxidoreductase</keyword>
<dbReference type="Gene3D" id="3.40.309.10">
    <property type="entry name" value="Aldehyde Dehydrogenase, Chain A, domain 2"/>
    <property type="match status" value="1"/>
</dbReference>
<dbReference type="InterPro" id="IPR016161">
    <property type="entry name" value="Ald_DH/histidinol_DH"/>
</dbReference>
<evidence type="ECO:0000259" key="2">
    <source>
        <dbReference type="Pfam" id="PF00171"/>
    </source>
</evidence>
<protein>
    <submittedName>
        <fullName evidence="3">Aldehyde dehydrogenase (NADP(+))</fullName>
    </submittedName>
</protein>
<dbReference type="InterPro" id="IPR044151">
    <property type="entry name" value="ALDH_KGSADH"/>
</dbReference>
<dbReference type="InterPro" id="IPR016162">
    <property type="entry name" value="Ald_DH_N"/>
</dbReference>
<dbReference type="Pfam" id="PF00171">
    <property type="entry name" value="Aldedh"/>
    <property type="match status" value="1"/>
</dbReference>
<gene>
    <name evidence="3" type="ORF">ACFPYK_06355</name>
</gene>
<feature type="domain" description="Aldehyde dehydrogenase" evidence="2">
    <location>
        <begin position="24"/>
        <end position="473"/>
    </location>
</feature>
<dbReference type="EMBL" id="JBHSQL010000004">
    <property type="protein sequence ID" value="MFC6149011.1"/>
    <property type="molecule type" value="Genomic_DNA"/>
</dbReference>
<sequence length="530" mass="54425">MTDLADVTGSSLVGAEDVTGTAGGTFQAYDPATGAALEPAFGECGPDEVVSATTLAWAAFGDYRRTTPEQRAAFLESIADEIEARASLLAERVIAETGLPAGRVAGETARTTGQLRMFAATLREGSWLQARIDPGDPSRSPLPKPDVRQRSVPLGPVAVFGASNFPFAFSVAGGDTASALAAGAPVVVKAHPSHPGTSEIVGRAIRAAVQKHDLPEGTFSLLQGTSNELGGALVADPRIRAVGFTGSRAGGLALVEIARRRAVPIPVYAEMSAVNPVFVLPGALADRAAAIGSAFVTSVTGSAGQLCTKPGLLFVIDGDGADALVDAAKAAVADVASVPMLSAGIAGAFEAATARTAGSDGVRPIGSGTADASIACTGTPTLYDVSGADFLAQPQLQQEMFGPASLVVRVADAGELVAITDTLEGQLTATVHADESDHGTARELFEHLELIAGRLILNGWPTGVEVGHAMVHGGPYPATSAPSTTSVGMRAIERFLRPVAYQDLPDDLLPTELRDDNVQHIFRRIDGRPE</sequence>
<dbReference type="PANTHER" id="PTHR43353:SF3">
    <property type="entry name" value="ALDEHYDE DEHYDROGENASE-RELATED"/>
    <property type="match status" value="1"/>
</dbReference>
<name>A0ABW1QKG7_9ACTN</name>
<keyword evidence="4" id="KW-1185">Reference proteome</keyword>
<dbReference type="CDD" id="cd07129">
    <property type="entry name" value="ALDH_KGSADH"/>
    <property type="match status" value="1"/>
</dbReference>
<dbReference type="InterPro" id="IPR016163">
    <property type="entry name" value="Ald_DH_C"/>
</dbReference>
<dbReference type="PANTHER" id="PTHR43353">
    <property type="entry name" value="SUCCINATE-SEMIALDEHYDE DEHYDROGENASE, MITOCHONDRIAL"/>
    <property type="match status" value="1"/>
</dbReference>
<evidence type="ECO:0000313" key="3">
    <source>
        <dbReference type="EMBL" id="MFC6149011.1"/>
    </source>
</evidence>
<accession>A0ABW1QKG7</accession>
<comment type="caution">
    <text evidence="3">The sequence shown here is derived from an EMBL/GenBank/DDBJ whole genome shotgun (WGS) entry which is preliminary data.</text>
</comment>
<dbReference type="RefSeq" id="WP_377036005.1">
    <property type="nucleotide sequence ID" value="NZ_JBHSQL010000004.1"/>
</dbReference>
<dbReference type="InterPro" id="IPR050740">
    <property type="entry name" value="Aldehyde_DH_Superfamily"/>
</dbReference>
<reference evidence="4" key="1">
    <citation type="journal article" date="2019" name="Int. J. Syst. Evol. Microbiol.">
        <title>The Global Catalogue of Microorganisms (GCM) 10K type strain sequencing project: providing services to taxonomists for standard genome sequencing and annotation.</title>
        <authorList>
            <consortium name="The Broad Institute Genomics Platform"/>
            <consortium name="The Broad Institute Genome Sequencing Center for Infectious Disease"/>
            <person name="Wu L."/>
            <person name="Ma J."/>
        </authorList>
    </citation>
    <scope>NUCLEOTIDE SEQUENCE [LARGE SCALE GENOMIC DNA]</scope>
    <source>
        <strain evidence="4">CGMCC 4.7198</strain>
    </source>
</reference>
<evidence type="ECO:0000313" key="4">
    <source>
        <dbReference type="Proteomes" id="UP001596097"/>
    </source>
</evidence>
<dbReference type="SUPFAM" id="SSF53720">
    <property type="entry name" value="ALDH-like"/>
    <property type="match status" value="1"/>
</dbReference>
<dbReference type="Gene3D" id="3.40.605.10">
    <property type="entry name" value="Aldehyde Dehydrogenase, Chain A, domain 1"/>
    <property type="match status" value="1"/>
</dbReference>